<keyword evidence="7" id="KW-0255">Endonuclease</keyword>
<dbReference type="PANTHER" id="PTHR13966">
    <property type="entry name" value="ENDONUCLEASE RELATED"/>
    <property type="match status" value="1"/>
</dbReference>
<evidence type="ECO:0000259" key="5">
    <source>
        <dbReference type="SMART" id="SM00477"/>
    </source>
</evidence>
<dbReference type="CDD" id="cd00091">
    <property type="entry name" value="NUC"/>
    <property type="match status" value="1"/>
</dbReference>
<keyword evidence="7" id="KW-0540">Nuclease</keyword>
<evidence type="ECO:0000256" key="3">
    <source>
        <dbReference type="PIRSR" id="PIRSR640255-2"/>
    </source>
</evidence>
<evidence type="ECO:0000313" key="7">
    <source>
        <dbReference type="EMBL" id="CAD2222640.1"/>
    </source>
</evidence>
<accession>A0A7G2CSC3</accession>
<dbReference type="InterPro" id="IPR020821">
    <property type="entry name" value="ENPP1-3/EXOG-like_nuc-like"/>
</dbReference>
<dbReference type="GO" id="GO:0046872">
    <property type="term" value="F:metal ion binding"/>
    <property type="evidence" value="ECO:0007669"/>
    <property type="project" value="UniProtKB-KW"/>
</dbReference>
<keyword evidence="4" id="KW-0732">Signal</keyword>
<dbReference type="EMBL" id="LR877171">
    <property type="protein sequence ID" value="CAD2222640.1"/>
    <property type="molecule type" value="Genomic_DNA"/>
</dbReference>
<dbReference type="InterPro" id="IPR044929">
    <property type="entry name" value="DNA/RNA_non-sp_Endonuclease_sf"/>
</dbReference>
<sequence length="418" mass="46992">MSHYAKLFGVASACLLSAAIGITIGKKQNGEVHFTPPTNINNNNENSALPVVLPPGVPQRSAKEMERDFLKKCEDIGRLGLPGSQEVRCYGGYISSLNYERRIPNFVMEVYPNENENNDNNNNKASRSKSNFYADPSVPSLFQVKPDSYLHLQDGLSRGHLAPAQSYKHSQIEMDNTFNMNANIVPQDMTLNALDWLRLENLVRKIGKQISNHKDNKLYVISGPAFVSQEVRQVTTEQQQQAVLLETSHTTAGRPKTVIQHDVVGRGPHGPTVAVPTHLFKVLLSASNKEYHAAAFLFPNKPLSEERPLTSYQVPLSRLESLTGLQFFPQLPSNQKKNFLNLCHKYKCDHTRTAGLFSHYRDVAALREANSIPQLQATLQEIKKKNTSKETLDAAVQREYERRSEELLKEAMRSIDEV</sequence>
<feature type="domain" description="ENPP1-3/EXOG-like endonuclease/phosphodiesterase" evidence="5">
    <location>
        <begin position="90"/>
        <end position="334"/>
    </location>
</feature>
<dbReference type="Gene3D" id="3.40.570.10">
    <property type="entry name" value="Extracellular Endonuclease, subunit A"/>
    <property type="match status" value="1"/>
</dbReference>
<dbReference type="AlphaFoldDB" id="A0A7G2CSC3"/>
<dbReference type="GO" id="GO:0003676">
    <property type="term" value="F:nucleic acid binding"/>
    <property type="evidence" value="ECO:0007669"/>
    <property type="project" value="InterPro"/>
</dbReference>
<comment type="similarity">
    <text evidence="1">Belongs to the DNA/RNA non-specific endonuclease family.</text>
</comment>
<evidence type="ECO:0000256" key="4">
    <source>
        <dbReference type="SAM" id="SignalP"/>
    </source>
</evidence>
<dbReference type="InterPro" id="IPR040255">
    <property type="entry name" value="Non-specific_endonuclease"/>
</dbReference>
<dbReference type="InterPro" id="IPR044925">
    <property type="entry name" value="His-Me_finger_sf"/>
</dbReference>
<dbReference type="OrthoDB" id="5418055at2759"/>
<dbReference type="Pfam" id="PF01223">
    <property type="entry name" value="Endonuclease_NS"/>
    <property type="match status" value="1"/>
</dbReference>
<feature type="domain" description="DNA/RNA non-specific endonuclease/pyrophosphatase/phosphodiesterase" evidence="6">
    <location>
        <begin position="89"/>
        <end position="334"/>
    </location>
</feature>
<evidence type="ECO:0000256" key="2">
    <source>
        <dbReference type="PIRSR" id="PIRSR640255-1"/>
    </source>
</evidence>
<name>A0A7G2CSC3_9TRYP</name>
<evidence type="ECO:0000259" key="6">
    <source>
        <dbReference type="SMART" id="SM00892"/>
    </source>
</evidence>
<dbReference type="SUPFAM" id="SSF54060">
    <property type="entry name" value="His-Me finger endonucleases"/>
    <property type="match status" value="1"/>
</dbReference>
<feature type="chain" id="PRO_5028918528" evidence="4">
    <location>
        <begin position="22"/>
        <end position="418"/>
    </location>
</feature>
<gene>
    <name evidence="7" type="ORF">ADEAN_001018400</name>
</gene>
<dbReference type="GO" id="GO:0005634">
    <property type="term" value="C:nucleus"/>
    <property type="evidence" value="ECO:0007669"/>
    <property type="project" value="TreeGrafter"/>
</dbReference>
<dbReference type="VEuPathDB" id="TriTrypDB:ADEAN_001018400"/>
<dbReference type="SMART" id="SM00477">
    <property type="entry name" value="NUC"/>
    <property type="match status" value="1"/>
</dbReference>
<reference evidence="7 8" key="1">
    <citation type="submission" date="2020-08" db="EMBL/GenBank/DDBJ databases">
        <authorList>
            <person name="Newling K."/>
            <person name="Davey J."/>
            <person name="Forrester S."/>
        </authorList>
    </citation>
    <scope>NUCLEOTIDE SEQUENCE [LARGE SCALE GENOMIC DNA]</scope>
    <source>
        <strain evidence="8">Crithidia deanei Carvalho (ATCC PRA-265)</strain>
    </source>
</reference>
<organism evidence="7 8">
    <name type="scientific">Angomonas deanei</name>
    <dbReference type="NCBI Taxonomy" id="59799"/>
    <lineage>
        <taxon>Eukaryota</taxon>
        <taxon>Discoba</taxon>
        <taxon>Euglenozoa</taxon>
        <taxon>Kinetoplastea</taxon>
        <taxon>Metakinetoplastina</taxon>
        <taxon>Trypanosomatida</taxon>
        <taxon>Trypanosomatidae</taxon>
        <taxon>Strigomonadinae</taxon>
        <taxon>Angomonas</taxon>
    </lineage>
</organism>
<feature type="active site" description="Proton acceptor" evidence="2">
    <location>
        <position position="160"/>
    </location>
</feature>
<dbReference type="SMART" id="SM00892">
    <property type="entry name" value="Endonuclease_NS"/>
    <property type="match status" value="1"/>
</dbReference>
<dbReference type="GO" id="GO:0000014">
    <property type="term" value="F:single-stranded DNA endodeoxyribonuclease activity"/>
    <property type="evidence" value="ECO:0007669"/>
    <property type="project" value="TreeGrafter"/>
</dbReference>
<protein>
    <submittedName>
        <fullName evidence="7">DNA/RNA non-specific endonuclease, putative</fullName>
    </submittedName>
</protein>
<dbReference type="Proteomes" id="UP000515908">
    <property type="component" value="Chromosome 27"/>
</dbReference>
<evidence type="ECO:0000256" key="1">
    <source>
        <dbReference type="ARBA" id="ARBA00010052"/>
    </source>
</evidence>
<keyword evidence="3" id="KW-0479">Metal-binding</keyword>
<feature type="binding site" evidence="3">
    <location>
        <position position="192"/>
    </location>
    <ligand>
        <name>Mg(2+)</name>
        <dbReference type="ChEBI" id="CHEBI:18420"/>
        <note>catalytic</note>
    </ligand>
</feature>
<keyword evidence="8" id="KW-1185">Reference proteome</keyword>
<dbReference type="InterPro" id="IPR001604">
    <property type="entry name" value="Endo_G_ENPP1-like_dom"/>
</dbReference>
<dbReference type="GO" id="GO:0004521">
    <property type="term" value="F:RNA endonuclease activity"/>
    <property type="evidence" value="ECO:0007669"/>
    <property type="project" value="TreeGrafter"/>
</dbReference>
<proteinExistence type="inferred from homology"/>
<feature type="signal peptide" evidence="4">
    <location>
        <begin position="1"/>
        <end position="21"/>
    </location>
</feature>
<dbReference type="PANTHER" id="PTHR13966:SF5">
    <property type="entry name" value="ENDONUCLEASE G, MITOCHONDRIAL"/>
    <property type="match status" value="1"/>
</dbReference>
<evidence type="ECO:0000313" key="8">
    <source>
        <dbReference type="Proteomes" id="UP000515908"/>
    </source>
</evidence>
<dbReference type="GO" id="GO:0005743">
    <property type="term" value="C:mitochondrial inner membrane"/>
    <property type="evidence" value="ECO:0007669"/>
    <property type="project" value="TreeGrafter"/>
</dbReference>
<keyword evidence="7" id="KW-0378">Hydrolase</keyword>